<keyword evidence="3" id="KW-1185">Reference proteome</keyword>
<protein>
    <submittedName>
        <fullName evidence="2">Transposase</fullName>
    </submittedName>
</protein>
<reference evidence="2 3" key="1">
    <citation type="journal article" date="2012" name="J. Bacteriol.">
        <title>Draft Genome Sequence of Mesorhizobium alhagi CCNWXJ12-2T, a Novel Salt-Resistant Species Isolated from the Desert of Northwestern China.</title>
        <authorList>
            <person name="Zhou M."/>
            <person name="Chen W."/>
            <person name="Chen H."/>
            <person name="Wei G."/>
        </authorList>
    </citation>
    <scope>NUCLEOTIDE SEQUENCE [LARGE SCALE GENOMIC DNA]</scope>
    <source>
        <strain evidence="2 3">CCNWXJ12-2</strain>
    </source>
</reference>
<sequence length="45" mass="4872">MAMVRRPSDVTPGTRAGDERAAVVTGLSLRVAERAMETQIEPHAH</sequence>
<evidence type="ECO:0000256" key="1">
    <source>
        <dbReference type="SAM" id="MobiDB-lite"/>
    </source>
</evidence>
<evidence type="ECO:0000313" key="2">
    <source>
        <dbReference type="EMBL" id="EHK54654.1"/>
    </source>
</evidence>
<gene>
    <name evidence="2" type="ORF">MAXJ12_23882</name>
</gene>
<dbReference type="AlphaFoldDB" id="H0HX57"/>
<dbReference type="Proteomes" id="UP000003250">
    <property type="component" value="Unassembled WGS sequence"/>
</dbReference>
<evidence type="ECO:0000313" key="3">
    <source>
        <dbReference type="Proteomes" id="UP000003250"/>
    </source>
</evidence>
<name>H0HX57_9HYPH</name>
<proteinExistence type="predicted"/>
<accession>H0HX57</accession>
<dbReference type="PATRIC" id="fig|1107882.3.peg.4635"/>
<organism evidence="2 3">
    <name type="scientific">Mesorhizobium alhagi CCNWXJ12-2</name>
    <dbReference type="NCBI Taxonomy" id="1107882"/>
    <lineage>
        <taxon>Bacteria</taxon>
        <taxon>Pseudomonadati</taxon>
        <taxon>Pseudomonadota</taxon>
        <taxon>Alphaproteobacteria</taxon>
        <taxon>Hyphomicrobiales</taxon>
        <taxon>Phyllobacteriaceae</taxon>
        <taxon>Allomesorhizobium</taxon>
    </lineage>
</organism>
<feature type="region of interest" description="Disordered" evidence="1">
    <location>
        <begin position="1"/>
        <end position="21"/>
    </location>
</feature>
<dbReference type="EMBL" id="AHAM01000204">
    <property type="protein sequence ID" value="EHK54654.1"/>
    <property type="molecule type" value="Genomic_DNA"/>
</dbReference>